<dbReference type="GO" id="GO:0005524">
    <property type="term" value="F:ATP binding"/>
    <property type="evidence" value="ECO:0007669"/>
    <property type="project" value="UniProtKB-KW"/>
</dbReference>
<dbReference type="GeneTree" id="ENSGT00940000164296"/>
<dbReference type="Gene3D" id="3.40.50.300">
    <property type="entry name" value="P-loop containing nucleotide triphosphate hydrolases"/>
    <property type="match status" value="1"/>
</dbReference>
<evidence type="ECO:0000313" key="3">
    <source>
        <dbReference type="Ensembl" id="ENSSAUP00010023640.1"/>
    </source>
</evidence>
<organism evidence="3 4">
    <name type="scientific">Sparus aurata</name>
    <name type="common">Gilthead sea bream</name>
    <dbReference type="NCBI Taxonomy" id="8175"/>
    <lineage>
        <taxon>Eukaryota</taxon>
        <taxon>Metazoa</taxon>
        <taxon>Chordata</taxon>
        <taxon>Craniata</taxon>
        <taxon>Vertebrata</taxon>
        <taxon>Euteleostomi</taxon>
        <taxon>Actinopterygii</taxon>
        <taxon>Neopterygii</taxon>
        <taxon>Teleostei</taxon>
        <taxon>Neoteleostei</taxon>
        <taxon>Acanthomorphata</taxon>
        <taxon>Eupercaria</taxon>
        <taxon>Spariformes</taxon>
        <taxon>Sparidae</taxon>
        <taxon>Sparus</taxon>
    </lineage>
</organism>
<dbReference type="InParanoid" id="A0A671VBE7"/>
<dbReference type="EC" id="5.6.2.3" evidence="1"/>
<comment type="catalytic activity">
    <reaction evidence="1">
        <text>ATP + H2O = ADP + phosphate + H(+)</text>
        <dbReference type="Rhea" id="RHEA:13065"/>
        <dbReference type="ChEBI" id="CHEBI:15377"/>
        <dbReference type="ChEBI" id="CHEBI:15378"/>
        <dbReference type="ChEBI" id="CHEBI:30616"/>
        <dbReference type="ChEBI" id="CHEBI:43474"/>
        <dbReference type="ChEBI" id="CHEBI:456216"/>
        <dbReference type="EC" id="5.6.2.3"/>
    </reaction>
</comment>
<feature type="domain" description="AAA+ ATPase" evidence="2">
    <location>
        <begin position="225"/>
        <end position="377"/>
    </location>
</feature>
<evidence type="ECO:0000313" key="4">
    <source>
        <dbReference type="Proteomes" id="UP000472265"/>
    </source>
</evidence>
<dbReference type="InterPro" id="IPR010285">
    <property type="entry name" value="DNA_helicase_pif1-like_DEAD"/>
</dbReference>
<keyword evidence="4" id="KW-1185">Reference proteome</keyword>
<keyword evidence="1" id="KW-0547">Nucleotide-binding</keyword>
<reference evidence="3" key="3">
    <citation type="submission" date="2025-09" db="UniProtKB">
        <authorList>
            <consortium name="Ensembl"/>
        </authorList>
    </citation>
    <scope>IDENTIFICATION</scope>
</reference>
<dbReference type="InterPro" id="IPR027417">
    <property type="entry name" value="P-loop_NTPase"/>
</dbReference>
<evidence type="ECO:0000256" key="1">
    <source>
        <dbReference type="RuleBase" id="RU363044"/>
    </source>
</evidence>
<evidence type="ECO:0000259" key="2">
    <source>
        <dbReference type="SMART" id="SM00382"/>
    </source>
</evidence>
<keyword evidence="1" id="KW-0233">DNA recombination</keyword>
<reference evidence="3" key="2">
    <citation type="submission" date="2025-08" db="UniProtKB">
        <authorList>
            <consortium name="Ensembl"/>
        </authorList>
    </citation>
    <scope>IDENTIFICATION</scope>
</reference>
<dbReference type="GO" id="GO:0016787">
    <property type="term" value="F:hydrolase activity"/>
    <property type="evidence" value="ECO:0007669"/>
    <property type="project" value="UniProtKB-KW"/>
</dbReference>
<keyword evidence="1" id="KW-0234">DNA repair</keyword>
<reference evidence="3" key="1">
    <citation type="submission" date="2021-04" db="EMBL/GenBank/DDBJ databases">
        <authorList>
            <consortium name="Wellcome Sanger Institute Data Sharing"/>
        </authorList>
    </citation>
    <scope>NUCLEOTIDE SEQUENCE [LARGE SCALE GENOMIC DNA]</scope>
</reference>
<proteinExistence type="inferred from homology"/>
<sequence length="475" mass="54067">MCLATFASEYRVVSKSERAVHRVKLNNDCGFVVKRTRTQPAVVRYVRFSETKNPELFYQSILQLFLTYREDGQLKPAGFEMFEQFYRHGHVRLGDELLHSVKAVVDLNRCKFERDADELDNIQNSIDNDGVLEDAWCELCPEQELERLECIEERRETEQIVEEHVDGIPDLVVNSKDVAHLEKRNNVLNREDGLALVRSLNETQMCIFYQVRQWCLGRVNGAKPDPIHVFITGGAGTGKSHLIRAIQYEANRLLQRGCPDDICVLLTAPTGIAAHNLNAATIHNAFSIGKDVRLPYTPLGEEKLNSLRAKYSSLQLLIIDEISMVDHKLLAYIHGRLRQIKQSGDYSPFGNVSVIAVGDFYQLPPVKGKALYLDDVGVDLWSRLFKVAELKTIVRQKDPVFSELLNRVRTRSKGTPMLDSDIEILKRCETGEVSSALHIFPTNRQVNEHNVVQLLESCPDYVKIEAQDYVNSKKT</sequence>
<dbReference type="SUPFAM" id="SSF52540">
    <property type="entry name" value="P-loop containing nucleoside triphosphate hydrolases"/>
    <property type="match status" value="1"/>
</dbReference>
<dbReference type="InterPro" id="IPR051055">
    <property type="entry name" value="PIF1_helicase"/>
</dbReference>
<keyword evidence="1" id="KW-0067">ATP-binding</keyword>
<dbReference type="OMA" id="CELKDIM"/>
<comment type="similarity">
    <text evidence="1">Belongs to the helicase family.</text>
</comment>
<dbReference type="Pfam" id="PF05970">
    <property type="entry name" value="PIF1"/>
    <property type="match status" value="1"/>
</dbReference>
<dbReference type="InterPro" id="IPR003593">
    <property type="entry name" value="AAA+_ATPase"/>
</dbReference>
<dbReference type="AlphaFoldDB" id="A0A671VBE7"/>
<dbReference type="PANTHER" id="PTHR47642:SF3">
    <property type="entry name" value="ATP-DEPENDENT DNA HELICASE"/>
    <property type="match status" value="1"/>
</dbReference>
<dbReference type="GO" id="GO:0006281">
    <property type="term" value="P:DNA repair"/>
    <property type="evidence" value="ECO:0007669"/>
    <property type="project" value="UniProtKB-KW"/>
</dbReference>
<dbReference type="Proteomes" id="UP000472265">
    <property type="component" value="Chromosome 13"/>
</dbReference>
<keyword evidence="1" id="KW-0347">Helicase</keyword>
<accession>A0A671VBE7</accession>
<keyword evidence="1" id="KW-0227">DNA damage</keyword>
<dbReference type="GO" id="GO:0006310">
    <property type="term" value="P:DNA recombination"/>
    <property type="evidence" value="ECO:0007669"/>
    <property type="project" value="UniProtKB-KW"/>
</dbReference>
<keyword evidence="1" id="KW-0378">Hydrolase</keyword>
<dbReference type="SMART" id="SM00382">
    <property type="entry name" value="AAA"/>
    <property type="match status" value="1"/>
</dbReference>
<dbReference type="PANTHER" id="PTHR47642">
    <property type="entry name" value="ATP-DEPENDENT DNA HELICASE"/>
    <property type="match status" value="1"/>
</dbReference>
<dbReference type="GO" id="GO:0043139">
    <property type="term" value="F:5'-3' DNA helicase activity"/>
    <property type="evidence" value="ECO:0007669"/>
    <property type="project" value="UniProtKB-EC"/>
</dbReference>
<protein>
    <recommendedName>
        <fullName evidence="1">ATP-dependent DNA helicase</fullName>
        <ecNumber evidence="1">5.6.2.3</ecNumber>
    </recommendedName>
</protein>
<dbReference type="Ensembl" id="ENSSAUT00010024983.1">
    <property type="protein sequence ID" value="ENSSAUP00010023640.1"/>
    <property type="gene ID" value="ENSSAUG00010010412.1"/>
</dbReference>
<comment type="cofactor">
    <cofactor evidence="1">
        <name>Mg(2+)</name>
        <dbReference type="ChEBI" id="CHEBI:18420"/>
    </cofactor>
</comment>
<dbReference type="GO" id="GO:0000723">
    <property type="term" value="P:telomere maintenance"/>
    <property type="evidence" value="ECO:0007669"/>
    <property type="project" value="InterPro"/>
</dbReference>
<name>A0A671VBE7_SPAAU</name>